<keyword evidence="2" id="KW-1185">Reference proteome</keyword>
<comment type="caution">
    <text evidence="1">The sequence shown here is derived from an EMBL/GenBank/DDBJ whole genome shotgun (WGS) entry which is preliminary data.</text>
</comment>
<name>A0A917QPC2_9ACTN</name>
<evidence type="ECO:0000313" key="2">
    <source>
        <dbReference type="Proteomes" id="UP000645217"/>
    </source>
</evidence>
<reference evidence="1" key="1">
    <citation type="journal article" date="2014" name="Int. J. Syst. Evol. Microbiol.">
        <title>Complete genome sequence of Corynebacterium casei LMG S-19264T (=DSM 44701T), isolated from a smear-ripened cheese.</title>
        <authorList>
            <consortium name="US DOE Joint Genome Institute (JGI-PGF)"/>
            <person name="Walter F."/>
            <person name="Albersmeier A."/>
            <person name="Kalinowski J."/>
            <person name="Ruckert C."/>
        </authorList>
    </citation>
    <scope>NUCLEOTIDE SEQUENCE</scope>
    <source>
        <strain evidence="1">JCM 13064</strain>
    </source>
</reference>
<accession>A0A917QPC2</accession>
<sequence>MDVDTAIVQAADAGGSDRIARALKIAVEYGSVDGDHHKAWTIDQMVRALTGCPMVTESAIDCNGDPYEYETQGESEQYRTLVAAACDGEDGPETYGWDEGIAP</sequence>
<protein>
    <submittedName>
        <fullName evidence="1">Uncharacterized protein</fullName>
    </submittedName>
</protein>
<dbReference type="AlphaFoldDB" id="A0A917QPC2"/>
<organism evidence="1 2">
    <name type="scientific">Sphaerisporangium melleum</name>
    <dbReference type="NCBI Taxonomy" id="321316"/>
    <lineage>
        <taxon>Bacteria</taxon>
        <taxon>Bacillati</taxon>
        <taxon>Actinomycetota</taxon>
        <taxon>Actinomycetes</taxon>
        <taxon>Streptosporangiales</taxon>
        <taxon>Streptosporangiaceae</taxon>
        <taxon>Sphaerisporangium</taxon>
    </lineage>
</organism>
<dbReference type="EMBL" id="BMNT01000001">
    <property type="protein sequence ID" value="GGK61671.1"/>
    <property type="molecule type" value="Genomic_DNA"/>
</dbReference>
<reference evidence="1" key="2">
    <citation type="submission" date="2020-09" db="EMBL/GenBank/DDBJ databases">
        <authorList>
            <person name="Sun Q."/>
            <person name="Ohkuma M."/>
        </authorList>
    </citation>
    <scope>NUCLEOTIDE SEQUENCE</scope>
    <source>
        <strain evidence="1">JCM 13064</strain>
    </source>
</reference>
<gene>
    <name evidence="1" type="ORF">GCM10007964_01040</name>
</gene>
<dbReference type="Proteomes" id="UP000645217">
    <property type="component" value="Unassembled WGS sequence"/>
</dbReference>
<evidence type="ECO:0000313" key="1">
    <source>
        <dbReference type="EMBL" id="GGK61671.1"/>
    </source>
</evidence>
<dbReference type="RefSeq" id="WP_189160907.1">
    <property type="nucleotide sequence ID" value="NZ_BMNT01000001.1"/>
</dbReference>
<proteinExistence type="predicted"/>